<name>A0A318RYB4_WILLI</name>
<comment type="caution">
    <text evidence="1">The sequence shown here is derived from an EMBL/GenBank/DDBJ whole genome shotgun (WGS) entry which is preliminary data.</text>
</comment>
<reference evidence="1 2" key="1">
    <citation type="submission" date="2018-06" db="EMBL/GenBank/DDBJ databases">
        <title>Genomic Encyclopedia of Type Strains, Phase IV (KMG-IV): sequencing the most valuable type-strain genomes for metagenomic binning, comparative biology and taxonomic classification.</title>
        <authorList>
            <person name="Goeker M."/>
        </authorList>
    </citation>
    <scope>NUCLEOTIDE SEQUENCE [LARGE SCALE GENOMIC DNA]</scope>
    <source>
        <strain evidence="1 2">DSM 45521</strain>
    </source>
</reference>
<dbReference type="AlphaFoldDB" id="A0A318RYB4"/>
<evidence type="ECO:0000313" key="2">
    <source>
        <dbReference type="Proteomes" id="UP000247591"/>
    </source>
</evidence>
<gene>
    <name evidence="1" type="ORF">DFR67_111252</name>
</gene>
<dbReference type="OrthoDB" id="4555151at2"/>
<sequence length="106" mass="12379">MYLQDFTAGGALTQETAEQISWKTAEYNTKIVLVVDHRRLYAHLLSLCWDELDIRTGTQMSIAVGDREGGDDEEDRRALIDMVDYIRERTATTPTRARRRRRFSFH</sequence>
<dbReference type="Proteomes" id="UP000247591">
    <property type="component" value="Unassembled WGS sequence"/>
</dbReference>
<protein>
    <submittedName>
        <fullName evidence="1">Uncharacterized protein</fullName>
    </submittedName>
</protein>
<keyword evidence="2" id="KW-1185">Reference proteome</keyword>
<accession>A0A318RYB4</accession>
<evidence type="ECO:0000313" key="1">
    <source>
        <dbReference type="EMBL" id="PYE15175.1"/>
    </source>
</evidence>
<organism evidence="1 2">
    <name type="scientific">Williamsia limnetica</name>
    <dbReference type="NCBI Taxonomy" id="882452"/>
    <lineage>
        <taxon>Bacteria</taxon>
        <taxon>Bacillati</taxon>
        <taxon>Actinomycetota</taxon>
        <taxon>Actinomycetes</taxon>
        <taxon>Mycobacteriales</taxon>
        <taxon>Nocardiaceae</taxon>
        <taxon>Williamsia</taxon>
    </lineage>
</organism>
<dbReference type="RefSeq" id="WP_110471158.1">
    <property type="nucleotide sequence ID" value="NZ_QJSP01000011.1"/>
</dbReference>
<proteinExistence type="predicted"/>
<dbReference type="EMBL" id="QJSP01000011">
    <property type="protein sequence ID" value="PYE15175.1"/>
    <property type="molecule type" value="Genomic_DNA"/>
</dbReference>